<dbReference type="InterPro" id="IPR050410">
    <property type="entry name" value="CCR4/nocturin_mRNA_transcr"/>
</dbReference>
<dbReference type="PANTHER" id="PTHR12121">
    <property type="entry name" value="CARBON CATABOLITE REPRESSOR PROTEIN 4"/>
    <property type="match status" value="1"/>
</dbReference>
<name>A0ABT3GBS8_9BACT</name>
<dbReference type="Proteomes" id="UP001320876">
    <property type="component" value="Unassembled WGS sequence"/>
</dbReference>
<proteinExistence type="predicted"/>
<accession>A0ABT3GBS8</accession>
<dbReference type="SUPFAM" id="SSF56219">
    <property type="entry name" value="DNase I-like"/>
    <property type="match status" value="1"/>
</dbReference>
<dbReference type="InterPro" id="IPR036691">
    <property type="entry name" value="Endo/exonu/phosph_ase_sf"/>
</dbReference>
<comment type="caution">
    <text evidence="2">The sequence shown here is derived from an EMBL/GenBank/DDBJ whole genome shotgun (WGS) entry which is preliminary data.</text>
</comment>
<evidence type="ECO:0000313" key="3">
    <source>
        <dbReference type="Proteomes" id="UP001320876"/>
    </source>
</evidence>
<dbReference type="GO" id="GO:0004519">
    <property type="term" value="F:endonuclease activity"/>
    <property type="evidence" value="ECO:0007669"/>
    <property type="project" value="UniProtKB-KW"/>
</dbReference>
<keyword evidence="2" id="KW-0378">Hydrolase</keyword>
<evidence type="ECO:0000313" key="2">
    <source>
        <dbReference type="EMBL" id="MCW1921077.1"/>
    </source>
</evidence>
<protein>
    <submittedName>
        <fullName evidence="2">Endonuclease/exonuclease/phosphatase family protein</fullName>
    </submittedName>
</protein>
<keyword evidence="2" id="KW-0540">Nuclease</keyword>
<dbReference type="EMBL" id="JAPDDT010000001">
    <property type="protein sequence ID" value="MCW1921077.1"/>
    <property type="molecule type" value="Genomic_DNA"/>
</dbReference>
<dbReference type="CDD" id="cd09083">
    <property type="entry name" value="EEP-1"/>
    <property type="match status" value="1"/>
</dbReference>
<keyword evidence="2" id="KW-0255">Endonuclease</keyword>
<dbReference type="InterPro" id="IPR005135">
    <property type="entry name" value="Endo/exonuclease/phosphatase"/>
</dbReference>
<keyword evidence="3" id="KW-1185">Reference proteome</keyword>
<sequence>MKWILLSGLLATLSTCDREAPRARAVTEDGSLSLTLATFNIRYENPSESDWRAWRNRIGRLVKSIRSMNPDVFGVQECLHGQAADLRASLPDYDFHGVGRDDGKRGGEYAAIFFRSDRFEKTDGGTFWLSDEPEKPGSMNWGNTYPRTVTWVRLVDRSSGRGFCVFNTHWDHRNQYSREKAAPLLARRIEGRPHADEPLILLGDFNATEGNPAVDYFVGKAVTLAGKKLAAWGTPLIDTYQLLHAGVKNRRTLHFWQGHRDGWAKVDHILVSRGATVEASDIKVERSREEQPSDHFPVWAKVRWE</sequence>
<dbReference type="PANTHER" id="PTHR12121:SF36">
    <property type="entry name" value="ENDONUCLEASE_EXONUCLEASE_PHOSPHATASE DOMAIN-CONTAINING PROTEIN"/>
    <property type="match status" value="1"/>
</dbReference>
<dbReference type="Pfam" id="PF03372">
    <property type="entry name" value="Exo_endo_phos"/>
    <property type="match status" value="1"/>
</dbReference>
<organism evidence="2 3">
    <name type="scientific">Luteolibacter arcticus</name>
    <dbReference type="NCBI Taxonomy" id="1581411"/>
    <lineage>
        <taxon>Bacteria</taxon>
        <taxon>Pseudomonadati</taxon>
        <taxon>Verrucomicrobiota</taxon>
        <taxon>Verrucomicrobiia</taxon>
        <taxon>Verrucomicrobiales</taxon>
        <taxon>Verrucomicrobiaceae</taxon>
        <taxon>Luteolibacter</taxon>
    </lineage>
</organism>
<gene>
    <name evidence="2" type="ORF">OKA05_00830</name>
</gene>
<reference evidence="2 3" key="1">
    <citation type="submission" date="2022-10" db="EMBL/GenBank/DDBJ databases">
        <title>Luteolibacter arcticus strain CCTCC AB 2014275, whole genome shotgun sequencing project.</title>
        <authorList>
            <person name="Zhao G."/>
            <person name="Shen L."/>
        </authorList>
    </citation>
    <scope>NUCLEOTIDE SEQUENCE [LARGE SCALE GENOMIC DNA]</scope>
    <source>
        <strain evidence="2 3">CCTCC AB 2014275</strain>
    </source>
</reference>
<evidence type="ECO:0000259" key="1">
    <source>
        <dbReference type="Pfam" id="PF03372"/>
    </source>
</evidence>
<dbReference type="RefSeq" id="WP_264485186.1">
    <property type="nucleotide sequence ID" value="NZ_JAPDDT010000001.1"/>
</dbReference>
<dbReference type="Gene3D" id="3.60.10.10">
    <property type="entry name" value="Endonuclease/exonuclease/phosphatase"/>
    <property type="match status" value="1"/>
</dbReference>
<feature type="domain" description="Endonuclease/exonuclease/phosphatase" evidence="1">
    <location>
        <begin position="37"/>
        <end position="295"/>
    </location>
</feature>